<sequence length="357" mass="40846">MDFKIYFFYLLSITLIFNSCSPHINKASTAKKVTYPAAPATPRIQYLTSISSSLDIAKKQSAFTKSIVGENQTLPIYKPYGLFMRNGKLYICDVSLGGGLEIIDFETNKFNYFIPEGQYRLKLPLNCYVDKNNKLYITDIALQKVFVFDGDGTYITSFGKDKNIKPSDVFVNSQNIFVADSGNNRINVYNKETYKFEYYFPKSESGDANYLYKPANLTITNNKVFVSDMGSGDIKIFTLKGVYLKTISKYGKNIGDLVRPKGIAVDKEENIYVVDASFENVQIFNKKGELLLFFGGHYKSKGDMWLPTKVMIDYDNLKYFEKYVDQKFDLKYLIFVANQYGPDKVSIYGRITPKKKE</sequence>
<keyword evidence="4" id="KW-1185">Reference proteome</keyword>
<organism evidence="3 4">
    <name type="scientific">Lutibacter profundi</name>
    <dbReference type="NCBI Taxonomy" id="1622118"/>
    <lineage>
        <taxon>Bacteria</taxon>
        <taxon>Pseudomonadati</taxon>
        <taxon>Bacteroidota</taxon>
        <taxon>Flavobacteriia</taxon>
        <taxon>Flavobacteriales</taxon>
        <taxon>Flavobacteriaceae</taxon>
        <taxon>Lutibacter</taxon>
    </lineage>
</organism>
<dbReference type="InterPro" id="IPR011042">
    <property type="entry name" value="6-blade_b-propeller_TolB-like"/>
</dbReference>
<reference evidence="4" key="1">
    <citation type="submission" date="2015-12" db="EMBL/GenBank/DDBJ databases">
        <title>Complete genome sequence of Lutibacter profundus strain LP1.</title>
        <authorList>
            <person name="Wissuwa J."/>
            <person name="Le Moine Bauer S."/>
            <person name="Stokke R."/>
            <person name="Dahle H."/>
            <person name="Steen I.H."/>
        </authorList>
    </citation>
    <scope>NUCLEOTIDE SEQUENCE [LARGE SCALE GENOMIC DNA]</scope>
    <source>
        <strain evidence="4">LP1</strain>
    </source>
</reference>
<name>A0A0X8G8M7_9FLAO</name>
<evidence type="ECO:0000256" key="1">
    <source>
        <dbReference type="ARBA" id="ARBA00022737"/>
    </source>
</evidence>
<dbReference type="KEGG" id="lut:Lupro_12530"/>
<reference evidence="3 4" key="2">
    <citation type="journal article" date="2016" name="Int. J. Syst. Evol. Microbiol.">
        <title>Lutibacter profundi sp. nov., isolated from a deep-sea hydrothermal system on the Arctic Mid-Ocean Ridge and emended description of the genus Lutibacter.</title>
        <authorList>
            <person name="Le Moine Bauer S."/>
            <person name="Roalkvam I."/>
            <person name="Steen I.H."/>
            <person name="Dahle H."/>
        </authorList>
    </citation>
    <scope>NUCLEOTIDE SEQUENCE [LARGE SCALE GENOMIC DNA]</scope>
    <source>
        <strain evidence="3 4">LP1</strain>
    </source>
</reference>
<dbReference type="GO" id="GO:0043161">
    <property type="term" value="P:proteasome-mediated ubiquitin-dependent protein catabolic process"/>
    <property type="evidence" value="ECO:0007669"/>
    <property type="project" value="TreeGrafter"/>
</dbReference>
<dbReference type="GO" id="GO:0061630">
    <property type="term" value="F:ubiquitin protein ligase activity"/>
    <property type="evidence" value="ECO:0007669"/>
    <property type="project" value="TreeGrafter"/>
</dbReference>
<dbReference type="OrthoDB" id="9782304at2"/>
<accession>A0A0X8G8M7</accession>
<keyword evidence="1" id="KW-0677">Repeat</keyword>
<evidence type="ECO:0008006" key="5">
    <source>
        <dbReference type="Google" id="ProtNLM"/>
    </source>
</evidence>
<dbReference type="EMBL" id="CP013355">
    <property type="protein sequence ID" value="AMC12036.1"/>
    <property type="molecule type" value="Genomic_DNA"/>
</dbReference>
<dbReference type="PANTHER" id="PTHR24104">
    <property type="entry name" value="E3 UBIQUITIN-PROTEIN LIGASE NHLRC1-RELATED"/>
    <property type="match status" value="1"/>
</dbReference>
<evidence type="ECO:0000256" key="2">
    <source>
        <dbReference type="PROSITE-ProRule" id="PRU00504"/>
    </source>
</evidence>
<dbReference type="Proteomes" id="UP000059672">
    <property type="component" value="Chromosome"/>
</dbReference>
<dbReference type="STRING" id="1622118.Lupro_12530"/>
<evidence type="ECO:0000313" key="3">
    <source>
        <dbReference type="EMBL" id="AMC12036.1"/>
    </source>
</evidence>
<dbReference type="PROSITE" id="PS51125">
    <property type="entry name" value="NHL"/>
    <property type="match status" value="1"/>
</dbReference>
<dbReference type="InterPro" id="IPR001258">
    <property type="entry name" value="NHL_repeat"/>
</dbReference>
<feature type="repeat" description="NHL" evidence="2">
    <location>
        <begin position="244"/>
        <end position="287"/>
    </location>
</feature>
<protein>
    <recommendedName>
        <fullName evidence="5">6-bladed beta-propeller</fullName>
    </recommendedName>
</protein>
<dbReference type="RefSeq" id="WP_068210976.1">
    <property type="nucleotide sequence ID" value="NZ_CP013355.1"/>
</dbReference>
<dbReference type="GO" id="GO:0000209">
    <property type="term" value="P:protein polyubiquitination"/>
    <property type="evidence" value="ECO:0007669"/>
    <property type="project" value="TreeGrafter"/>
</dbReference>
<dbReference type="Pfam" id="PF17170">
    <property type="entry name" value="DUF5128"/>
    <property type="match status" value="1"/>
</dbReference>
<proteinExistence type="predicted"/>
<dbReference type="AlphaFoldDB" id="A0A0X8G8M7"/>
<evidence type="ECO:0000313" key="4">
    <source>
        <dbReference type="Proteomes" id="UP000059672"/>
    </source>
</evidence>
<dbReference type="InterPro" id="IPR050952">
    <property type="entry name" value="TRIM-NHL_E3_ligases"/>
</dbReference>
<dbReference type="PANTHER" id="PTHR24104:SF25">
    <property type="entry name" value="PROTEIN LIN-41"/>
    <property type="match status" value="1"/>
</dbReference>
<gene>
    <name evidence="3" type="ORF">Lupro_12530</name>
</gene>
<dbReference type="GO" id="GO:0008270">
    <property type="term" value="F:zinc ion binding"/>
    <property type="evidence" value="ECO:0007669"/>
    <property type="project" value="UniProtKB-KW"/>
</dbReference>
<dbReference type="Gene3D" id="2.120.10.30">
    <property type="entry name" value="TolB, C-terminal domain"/>
    <property type="match status" value="2"/>
</dbReference>
<dbReference type="SUPFAM" id="SSF101898">
    <property type="entry name" value="NHL repeat"/>
    <property type="match status" value="1"/>
</dbReference>